<dbReference type="InterPro" id="IPR022606">
    <property type="entry name" value="DUF2914"/>
</dbReference>
<dbReference type="Proteomes" id="UP001222275">
    <property type="component" value="Chromosome"/>
</dbReference>
<proteinExistence type="predicted"/>
<dbReference type="Pfam" id="PF11141">
    <property type="entry name" value="DUF2914"/>
    <property type="match status" value="1"/>
</dbReference>
<feature type="domain" description="DUF2914" evidence="2">
    <location>
        <begin position="217"/>
        <end position="275"/>
    </location>
</feature>
<evidence type="ECO:0000256" key="1">
    <source>
        <dbReference type="SAM" id="Phobius"/>
    </source>
</evidence>
<organism evidence="3 4">
    <name type="scientific">Thiomicrorhabdus lithotrophica</name>
    <dbReference type="NCBI Taxonomy" id="2949997"/>
    <lineage>
        <taxon>Bacteria</taxon>
        <taxon>Pseudomonadati</taxon>
        <taxon>Pseudomonadota</taxon>
        <taxon>Gammaproteobacteria</taxon>
        <taxon>Thiotrichales</taxon>
        <taxon>Piscirickettsiaceae</taxon>
        <taxon>Thiomicrorhabdus</taxon>
    </lineage>
</organism>
<dbReference type="EMBL" id="CP102381">
    <property type="protein sequence ID" value="WEJ62419.1"/>
    <property type="molecule type" value="Genomic_DNA"/>
</dbReference>
<reference evidence="3 4" key="1">
    <citation type="submission" date="2022-06" db="EMBL/GenBank/DDBJ databases">
        <title>Thiomicrohabdus sp. nov, an obligately chemolithoautotrophic, sulfur-oxidizing bacterium isolated from beach of Guanyin Mountain. Amoy.</title>
        <authorList>
            <person name="Zhu H."/>
        </authorList>
    </citation>
    <scope>NUCLEOTIDE SEQUENCE [LARGE SCALE GENOMIC DNA]</scope>
    <source>
        <strain evidence="3 4">XGS-01</strain>
    </source>
</reference>
<dbReference type="RefSeq" id="WP_275594675.1">
    <property type="nucleotide sequence ID" value="NZ_CP102381.1"/>
</dbReference>
<evidence type="ECO:0000259" key="2">
    <source>
        <dbReference type="Pfam" id="PF11141"/>
    </source>
</evidence>
<name>A0ABY8C923_9GAMM</name>
<keyword evidence="1" id="KW-0472">Membrane</keyword>
<keyword evidence="4" id="KW-1185">Reference proteome</keyword>
<evidence type="ECO:0000313" key="4">
    <source>
        <dbReference type="Proteomes" id="UP001222275"/>
    </source>
</evidence>
<protein>
    <submittedName>
        <fullName evidence="3">DUF2914 domain-containing protein</fullName>
    </submittedName>
</protein>
<keyword evidence="1" id="KW-1133">Transmembrane helix</keyword>
<feature type="transmembrane region" description="Helical" evidence="1">
    <location>
        <begin position="72"/>
        <end position="90"/>
    </location>
</feature>
<gene>
    <name evidence="3" type="ORF">NR989_10410</name>
</gene>
<accession>A0ABY8C923</accession>
<sequence length="281" mass="32645">MQLPDTDNIDYQYAFKKGYRMAIDGKRVTSMPSNIRRDMGMRDYFQQGWEQAVEDMSLTQEFHNKPNWRSRFIWFAFMILGGIATASLMINNIESEIAAQQALISGEQSNTTNQPTSQQNIVQKNTITSIDSNPNNEIPLSLLSKEQRKDLELTQRQKTIVETLELEPIIESSISILRAELSQDIESRTPINILQNQVPKYIRKLNFFTEVSGANGQTIYHRWRTDTQILATVKLEIESNKYKTWSSKKLSSAWLGQWYVEVLDHNQNVIYRKPFYYGNSQ</sequence>
<evidence type="ECO:0000313" key="3">
    <source>
        <dbReference type="EMBL" id="WEJ62419.1"/>
    </source>
</evidence>
<keyword evidence="1" id="KW-0812">Transmembrane</keyword>